<dbReference type="EMBL" id="JBHLZU010000002">
    <property type="protein sequence ID" value="MFB9902456.1"/>
    <property type="molecule type" value="Genomic_DNA"/>
</dbReference>
<dbReference type="Gene3D" id="1.10.630.10">
    <property type="entry name" value="Cytochrome P450"/>
    <property type="match status" value="1"/>
</dbReference>
<dbReference type="InterPro" id="IPR002397">
    <property type="entry name" value="Cyt_P450_B"/>
</dbReference>
<keyword evidence="4" id="KW-1185">Reference proteome</keyword>
<protein>
    <submittedName>
        <fullName evidence="3">Cytochrome P450</fullName>
    </submittedName>
</protein>
<name>A0ABV5ZNK0_9PSEU</name>
<evidence type="ECO:0000313" key="4">
    <source>
        <dbReference type="Proteomes" id="UP001589693"/>
    </source>
</evidence>
<keyword evidence="2" id="KW-0479">Metal-binding</keyword>
<keyword evidence="2" id="KW-0560">Oxidoreductase</keyword>
<keyword evidence="2" id="KW-0503">Monooxygenase</keyword>
<dbReference type="SUPFAM" id="SSF48264">
    <property type="entry name" value="Cytochrome P450"/>
    <property type="match status" value="1"/>
</dbReference>
<dbReference type="InterPro" id="IPR036396">
    <property type="entry name" value="Cyt_P450_sf"/>
</dbReference>
<proteinExistence type="inferred from homology"/>
<evidence type="ECO:0000256" key="1">
    <source>
        <dbReference type="ARBA" id="ARBA00010617"/>
    </source>
</evidence>
<dbReference type="InterPro" id="IPR017972">
    <property type="entry name" value="Cyt_P450_CS"/>
</dbReference>
<evidence type="ECO:0000256" key="2">
    <source>
        <dbReference type="RuleBase" id="RU000461"/>
    </source>
</evidence>
<reference evidence="3 4" key="1">
    <citation type="submission" date="2024-09" db="EMBL/GenBank/DDBJ databases">
        <authorList>
            <person name="Sun Q."/>
            <person name="Mori K."/>
        </authorList>
    </citation>
    <scope>NUCLEOTIDE SEQUENCE [LARGE SCALE GENOMIC DNA]</scope>
    <source>
        <strain evidence="3 4">TBRC 7907</strain>
    </source>
</reference>
<organism evidence="3 4">
    <name type="scientific">Allokutzneria oryzae</name>
    <dbReference type="NCBI Taxonomy" id="1378989"/>
    <lineage>
        <taxon>Bacteria</taxon>
        <taxon>Bacillati</taxon>
        <taxon>Actinomycetota</taxon>
        <taxon>Actinomycetes</taxon>
        <taxon>Pseudonocardiales</taxon>
        <taxon>Pseudonocardiaceae</taxon>
        <taxon>Allokutzneria</taxon>
    </lineage>
</organism>
<dbReference type="PROSITE" id="PS00086">
    <property type="entry name" value="CYTOCHROME_P450"/>
    <property type="match status" value="1"/>
</dbReference>
<sequence>MTSWRLPFTDPAAHAPGPLAAFYDRLHASGLGSFPDTASGVFPVWRYELVEKIIKGADPAVSNGNTLDPLTPMSRFAANPGTWSSLVHLVGVPKATANSDGAPHEEVRRAVFAHPGGLSLSPATTEETFGDLVRRRVAAVADDVERSCAAGGVVDFAAVFARPLSAGIISEIVGFAKDDELQVRSWSDAQTSLLGRVLDRPGQVQGVRGLSDLSRACRRLVNERAKAPADDLASHLLRQGLPVKRAAATLMNIMAAGYSTTYGTLLNALHHLLSDSGREHWDALLDEAVAPVLTNELMRLETGLIGWKRKARHVVDAGGSTIPAGGQILLMMGAANRDPEHFLEPHRVRLDRQERKEPKGLTFGAGPHLCMGREVSRLEIGAALTVLRKRFPDMRLGIPVDGLQYDPDHLFRTPLSLPVRL</sequence>
<keyword evidence="2" id="KW-0349">Heme</keyword>
<dbReference type="Pfam" id="PF00067">
    <property type="entry name" value="p450"/>
    <property type="match status" value="1"/>
</dbReference>
<comment type="similarity">
    <text evidence="1 2">Belongs to the cytochrome P450 family.</text>
</comment>
<dbReference type="PANTHER" id="PTHR46696">
    <property type="entry name" value="P450, PUTATIVE (EUROFUNG)-RELATED"/>
    <property type="match status" value="1"/>
</dbReference>
<dbReference type="RefSeq" id="WP_377849541.1">
    <property type="nucleotide sequence ID" value="NZ_JBHLZU010000002.1"/>
</dbReference>
<evidence type="ECO:0000313" key="3">
    <source>
        <dbReference type="EMBL" id="MFB9902456.1"/>
    </source>
</evidence>
<dbReference type="Proteomes" id="UP001589693">
    <property type="component" value="Unassembled WGS sequence"/>
</dbReference>
<dbReference type="PANTHER" id="PTHR46696:SF1">
    <property type="entry name" value="CYTOCHROME P450 YJIB-RELATED"/>
    <property type="match status" value="1"/>
</dbReference>
<accession>A0ABV5ZNK0</accession>
<comment type="caution">
    <text evidence="3">The sequence shown here is derived from an EMBL/GenBank/DDBJ whole genome shotgun (WGS) entry which is preliminary data.</text>
</comment>
<dbReference type="PRINTS" id="PR00359">
    <property type="entry name" value="BP450"/>
</dbReference>
<dbReference type="InterPro" id="IPR001128">
    <property type="entry name" value="Cyt_P450"/>
</dbReference>
<gene>
    <name evidence="3" type="ORF">ACFFQA_00760</name>
</gene>
<keyword evidence="2" id="KW-0408">Iron</keyword>